<dbReference type="Pfam" id="PF01261">
    <property type="entry name" value="AP_endonuc_2"/>
    <property type="match status" value="1"/>
</dbReference>
<proteinExistence type="predicted"/>
<name>A0ABU4C509_RHOGO</name>
<dbReference type="Proteomes" id="UP001185927">
    <property type="component" value="Unassembled WGS sequence"/>
</dbReference>
<dbReference type="EMBL" id="JAWLKB010000037">
    <property type="protein sequence ID" value="MDV6271283.1"/>
    <property type="molecule type" value="Genomic_DNA"/>
</dbReference>
<reference evidence="2 3" key="1">
    <citation type="submission" date="2023-10" db="EMBL/GenBank/DDBJ databases">
        <title>Development of a sustainable strategy for remediation of hydrocarbon-contaminated territories based on the waste exchange concept.</title>
        <authorList>
            <person name="Krivoruchko A."/>
        </authorList>
    </citation>
    <scope>NUCLEOTIDE SEQUENCE [LARGE SCALE GENOMIC DNA]</scope>
    <source>
        <strain evidence="2 3">IEGM 1203</strain>
    </source>
</reference>
<dbReference type="SUPFAM" id="SSF51658">
    <property type="entry name" value="Xylose isomerase-like"/>
    <property type="match status" value="1"/>
</dbReference>
<comment type="caution">
    <text evidence="2">The sequence shown here is derived from an EMBL/GenBank/DDBJ whole genome shotgun (WGS) entry which is preliminary data.</text>
</comment>
<dbReference type="RefSeq" id="WP_317545732.1">
    <property type="nucleotide sequence ID" value="NZ_JAWLKB010000037.1"/>
</dbReference>
<dbReference type="Gene3D" id="3.20.20.150">
    <property type="entry name" value="Divalent-metal-dependent TIM barrel enzymes"/>
    <property type="match status" value="1"/>
</dbReference>
<dbReference type="PANTHER" id="PTHR12110:SF48">
    <property type="entry name" value="BLL3656 PROTEIN"/>
    <property type="match status" value="1"/>
</dbReference>
<evidence type="ECO:0000313" key="2">
    <source>
        <dbReference type="EMBL" id="MDV6271283.1"/>
    </source>
</evidence>
<dbReference type="InterPro" id="IPR050312">
    <property type="entry name" value="IolE/XylAMocC-like"/>
</dbReference>
<keyword evidence="3" id="KW-1185">Reference proteome</keyword>
<evidence type="ECO:0000313" key="3">
    <source>
        <dbReference type="Proteomes" id="UP001185927"/>
    </source>
</evidence>
<accession>A0ABU4C509</accession>
<sequence>MTEIGIEYQTVLGLPPVDFVHLAADLGCHHISMKVAGGGGPYNPYGHPAYSMLDDVALRRRFIAAMQDRDVSISLGEGFVVQPFHDLRDEDANLDVMAELGVTRVNAVTMDPDLPRSFDQLATFVEMAAGRGMTTTMEFAKSLTVPDLPTALQAVGHVGRPDFSLLVDTMHSSRSGHGAEDLIMLDHEYVGYIQLSDNTLAQRNPVYRDDSIDRCVPGQGELPVVEIVAALPPVPVIGVEAPMRSLAVAGTSAQECARLAVIGARKVLHAADEIRRVRALGCHT</sequence>
<dbReference type="InterPro" id="IPR013022">
    <property type="entry name" value="Xyl_isomerase-like_TIM-brl"/>
</dbReference>
<gene>
    <name evidence="2" type="ORF">R3Q16_32215</name>
</gene>
<protein>
    <submittedName>
        <fullName evidence="2">TIM barrel protein</fullName>
    </submittedName>
</protein>
<dbReference type="PANTHER" id="PTHR12110">
    <property type="entry name" value="HYDROXYPYRUVATE ISOMERASE"/>
    <property type="match status" value="1"/>
</dbReference>
<evidence type="ECO:0000259" key="1">
    <source>
        <dbReference type="Pfam" id="PF01261"/>
    </source>
</evidence>
<organism evidence="2 3">
    <name type="scientific">Rhodococcus globerulus</name>
    <dbReference type="NCBI Taxonomy" id="33008"/>
    <lineage>
        <taxon>Bacteria</taxon>
        <taxon>Bacillati</taxon>
        <taxon>Actinomycetota</taxon>
        <taxon>Actinomycetes</taxon>
        <taxon>Mycobacteriales</taxon>
        <taxon>Nocardiaceae</taxon>
        <taxon>Rhodococcus</taxon>
    </lineage>
</organism>
<feature type="domain" description="Xylose isomerase-like TIM barrel" evidence="1">
    <location>
        <begin position="22"/>
        <end position="231"/>
    </location>
</feature>
<dbReference type="InterPro" id="IPR036237">
    <property type="entry name" value="Xyl_isomerase-like_sf"/>
</dbReference>